<keyword evidence="3" id="KW-1185">Reference proteome</keyword>
<feature type="region of interest" description="Disordered" evidence="1">
    <location>
        <begin position="46"/>
        <end position="73"/>
    </location>
</feature>
<reference evidence="3" key="1">
    <citation type="submission" date="2006-12" db="EMBL/GenBank/DDBJ databases">
        <title>Complete sequence of chromosome 1 of Verminephrobacter eiseniae EF01-2.</title>
        <authorList>
            <person name="Copeland A."/>
            <person name="Lucas S."/>
            <person name="Lapidus A."/>
            <person name="Barry K."/>
            <person name="Detter J.C."/>
            <person name="Glavina del Rio T."/>
            <person name="Dalin E."/>
            <person name="Tice H."/>
            <person name="Pitluck S."/>
            <person name="Chertkov O."/>
            <person name="Brettin T."/>
            <person name="Bruce D."/>
            <person name="Han C."/>
            <person name="Tapia R."/>
            <person name="Gilna P."/>
            <person name="Schmutz J."/>
            <person name="Larimer F."/>
            <person name="Land M."/>
            <person name="Hauser L."/>
            <person name="Kyrpides N."/>
            <person name="Kim E."/>
            <person name="Stahl D."/>
            <person name="Richardson P."/>
        </authorList>
    </citation>
    <scope>NUCLEOTIDE SEQUENCE [LARGE SCALE GENOMIC DNA]</scope>
    <source>
        <strain evidence="3">EF01-2</strain>
    </source>
</reference>
<dbReference type="EMBL" id="CP000542">
    <property type="protein sequence ID" value="ABM56531.1"/>
    <property type="molecule type" value="Genomic_DNA"/>
</dbReference>
<feature type="region of interest" description="Disordered" evidence="1">
    <location>
        <begin position="101"/>
        <end position="131"/>
    </location>
</feature>
<gene>
    <name evidence="2" type="ordered locus">Veis_0749</name>
</gene>
<organism evidence="2 3">
    <name type="scientific">Verminephrobacter eiseniae (strain EF01-2)</name>
    <dbReference type="NCBI Taxonomy" id="391735"/>
    <lineage>
        <taxon>Bacteria</taxon>
        <taxon>Pseudomonadati</taxon>
        <taxon>Pseudomonadota</taxon>
        <taxon>Betaproteobacteria</taxon>
        <taxon>Burkholderiales</taxon>
        <taxon>Comamonadaceae</taxon>
        <taxon>Verminephrobacter</taxon>
    </lineage>
</organism>
<evidence type="ECO:0000313" key="2">
    <source>
        <dbReference type="EMBL" id="ABM56531.1"/>
    </source>
</evidence>
<dbReference type="Proteomes" id="UP000000374">
    <property type="component" value="Chromosome"/>
</dbReference>
<evidence type="ECO:0000313" key="3">
    <source>
        <dbReference type="Proteomes" id="UP000000374"/>
    </source>
</evidence>
<accession>A1WFX4</accession>
<dbReference type="KEGG" id="vei:Veis_0749"/>
<name>A1WFX4_VEREI</name>
<proteinExistence type="predicted"/>
<sequence length="131" mass="13943">MSAPVRPCRAGSQWPAGAVAPTAPGAMCMESPMSFLSFFVSRRAKAHARAHSHDPEPLAGQQGARRSGHRAGHAGLAACQVFGPFGLARPLAVPLGRRHRGVAQPSFFRPGERNGRDGPTEHPRRFSSCNP</sequence>
<dbReference type="AlphaFoldDB" id="A1WFX4"/>
<evidence type="ECO:0000256" key="1">
    <source>
        <dbReference type="SAM" id="MobiDB-lite"/>
    </source>
</evidence>
<dbReference type="STRING" id="391735.Veis_0749"/>
<dbReference type="HOGENOM" id="CLU_1926688_0_0_4"/>
<protein>
    <submittedName>
        <fullName evidence="2">Uncharacterized protein</fullName>
    </submittedName>
</protein>
<feature type="compositionally biased region" description="Basic and acidic residues" evidence="1">
    <location>
        <begin position="110"/>
        <end position="124"/>
    </location>
</feature>